<dbReference type="GO" id="GO:0016616">
    <property type="term" value="F:oxidoreductase activity, acting on the CH-OH group of donors, NAD or NADP as acceptor"/>
    <property type="evidence" value="ECO:0007669"/>
    <property type="project" value="TreeGrafter"/>
</dbReference>
<organism evidence="4 5">
    <name type="scientific">Monosporascus ibericus</name>
    <dbReference type="NCBI Taxonomy" id="155417"/>
    <lineage>
        <taxon>Eukaryota</taxon>
        <taxon>Fungi</taxon>
        <taxon>Dikarya</taxon>
        <taxon>Ascomycota</taxon>
        <taxon>Pezizomycotina</taxon>
        <taxon>Sordariomycetes</taxon>
        <taxon>Xylariomycetidae</taxon>
        <taxon>Xylariales</taxon>
        <taxon>Xylariales incertae sedis</taxon>
        <taxon>Monosporascus</taxon>
    </lineage>
</organism>
<dbReference type="Proteomes" id="UP000293360">
    <property type="component" value="Unassembled WGS sequence"/>
</dbReference>
<dbReference type="Gene3D" id="3.40.50.720">
    <property type="entry name" value="NAD(P)-binding Rossmann-like Domain"/>
    <property type="match status" value="1"/>
</dbReference>
<dbReference type="PRINTS" id="PR00081">
    <property type="entry name" value="GDHRDH"/>
</dbReference>
<keyword evidence="2" id="KW-0521">NADP</keyword>
<sequence length="264" mass="28064">MTSQALSNTTVIITGAAGGLGKVIATAFLEAGANVAICDINKDRLDVAAQEFSSNFADKFLAREADTTSEVAVDQLFQETVKKFGRVDILVNNAAVMDRFDPAGTCSHETWDRLLNINLTGPFLTTKAAVKTMETQNPPGGTIINMGSNASICGSNAGVAYTVTKHGILGLTRNTAGFYEEKGIACIMLQLGGLEATNISDAFAGRMDMEGLKLMQKNMPCFIQGVTDVSLRDVAKFCVLLADRNIAKTMNGAAVPFNKNWPPA</sequence>
<evidence type="ECO:0000256" key="1">
    <source>
        <dbReference type="ARBA" id="ARBA00006484"/>
    </source>
</evidence>
<evidence type="ECO:0000313" key="4">
    <source>
        <dbReference type="EMBL" id="RYO91233.1"/>
    </source>
</evidence>
<evidence type="ECO:0000313" key="5">
    <source>
        <dbReference type="Proteomes" id="UP000293360"/>
    </source>
</evidence>
<dbReference type="GO" id="GO:0048038">
    <property type="term" value="F:quinone binding"/>
    <property type="evidence" value="ECO:0007669"/>
    <property type="project" value="TreeGrafter"/>
</dbReference>
<comment type="similarity">
    <text evidence="1 3">Belongs to the short-chain dehydrogenases/reductases (SDR) family.</text>
</comment>
<gene>
    <name evidence="4" type="ORF">DL764_008305</name>
</gene>
<dbReference type="PANTHER" id="PTHR42760:SF127">
    <property type="entry name" value="3-KETOACYL-ACYL CARRIER PROTEIN REDUCTASE-RELATED"/>
    <property type="match status" value="1"/>
</dbReference>
<dbReference type="PRINTS" id="PR00080">
    <property type="entry name" value="SDRFAMILY"/>
</dbReference>
<dbReference type="CDD" id="cd05233">
    <property type="entry name" value="SDR_c"/>
    <property type="match status" value="1"/>
</dbReference>
<comment type="caution">
    <text evidence="4">The sequence shown here is derived from an EMBL/GenBank/DDBJ whole genome shotgun (WGS) entry which is preliminary data.</text>
</comment>
<protein>
    <recommendedName>
        <fullName evidence="6">Short-chain dehydrogenase/reductase SDR</fullName>
    </recommendedName>
</protein>
<evidence type="ECO:0008006" key="6">
    <source>
        <dbReference type="Google" id="ProtNLM"/>
    </source>
</evidence>
<dbReference type="PROSITE" id="PS00061">
    <property type="entry name" value="ADH_SHORT"/>
    <property type="match status" value="1"/>
</dbReference>
<dbReference type="InterPro" id="IPR002347">
    <property type="entry name" value="SDR_fam"/>
</dbReference>
<proteinExistence type="inferred from homology"/>
<dbReference type="SUPFAM" id="SSF51735">
    <property type="entry name" value="NAD(P)-binding Rossmann-fold domains"/>
    <property type="match status" value="1"/>
</dbReference>
<reference evidence="4 5" key="1">
    <citation type="submission" date="2018-06" db="EMBL/GenBank/DDBJ databases">
        <title>Complete Genomes of Monosporascus.</title>
        <authorList>
            <person name="Robinson A.J."/>
            <person name="Natvig D.O."/>
        </authorList>
    </citation>
    <scope>NUCLEOTIDE SEQUENCE [LARGE SCALE GENOMIC DNA]</scope>
    <source>
        <strain evidence="4 5">CBS 110550</strain>
    </source>
</reference>
<evidence type="ECO:0000256" key="2">
    <source>
        <dbReference type="ARBA" id="ARBA00022857"/>
    </source>
</evidence>
<dbReference type="GO" id="GO:0006633">
    <property type="term" value="P:fatty acid biosynthetic process"/>
    <property type="evidence" value="ECO:0007669"/>
    <property type="project" value="TreeGrafter"/>
</dbReference>
<dbReference type="FunFam" id="3.40.50.720:FF:000084">
    <property type="entry name" value="Short-chain dehydrogenase reductase"/>
    <property type="match status" value="1"/>
</dbReference>
<evidence type="ECO:0000256" key="3">
    <source>
        <dbReference type="RuleBase" id="RU000363"/>
    </source>
</evidence>
<dbReference type="EMBL" id="QJNU01000638">
    <property type="protein sequence ID" value="RYO91233.1"/>
    <property type="molecule type" value="Genomic_DNA"/>
</dbReference>
<dbReference type="Pfam" id="PF00106">
    <property type="entry name" value="adh_short"/>
    <property type="match status" value="1"/>
</dbReference>
<dbReference type="InterPro" id="IPR020904">
    <property type="entry name" value="Sc_DH/Rdtase_CS"/>
</dbReference>
<dbReference type="InterPro" id="IPR036291">
    <property type="entry name" value="NAD(P)-bd_dom_sf"/>
</dbReference>
<dbReference type="AlphaFoldDB" id="A0A4Q4T0M8"/>
<dbReference type="OrthoDB" id="417891at2759"/>
<accession>A0A4Q4T0M8</accession>
<keyword evidence="5" id="KW-1185">Reference proteome</keyword>
<name>A0A4Q4T0M8_9PEZI</name>
<dbReference type="STRING" id="155417.A0A4Q4T0M8"/>
<dbReference type="PANTHER" id="PTHR42760">
    <property type="entry name" value="SHORT-CHAIN DEHYDROGENASES/REDUCTASES FAMILY MEMBER"/>
    <property type="match status" value="1"/>
</dbReference>